<keyword evidence="2" id="KW-1185">Reference proteome</keyword>
<accession>A0A2Y8ZRM1</accession>
<name>A0A2Y8ZRM1_9MICO</name>
<dbReference type="NCBIfam" id="TIGR03843">
    <property type="entry name" value="SCO1664 family protein"/>
    <property type="match status" value="1"/>
</dbReference>
<organism evidence="1 2">
    <name type="scientific">Branchiibius hedensis</name>
    <dbReference type="NCBI Taxonomy" id="672460"/>
    <lineage>
        <taxon>Bacteria</taxon>
        <taxon>Bacillati</taxon>
        <taxon>Actinomycetota</taxon>
        <taxon>Actinomycetes</taxon>
        <taxon>Micrococcales</taxon>
        <taxon>Dermacoccaceae</taxon>
        <taxon>Branchiibius</taxon>
    </lineage>
</organism>
<evidence type="ECO:0000313" key="1">
    <source>
        <dbReference type="EMBL" id="SSA33978.1"/>
    </source>
</evidence>
<sequence>MPTDTDADDLAALLERGDLEVEGRLSHASNAVYRVVVDGSLRAVYKPVRGERPLWDFPDGTLAARELTSYLISRLGDWHRIPPTVLRDGPLGPGSLQVWVGPLDVTGDHDLLRVDPPGKLPEGYRPVVQGQDEYFADVVVSHADDPALREVALLDAVLNNADRKATALILDDGDLFAIDHGLTMHEEPKLRTVLWGYAGEPLTADETAQLTDLQGLLATDQLRDLLAQLITDTELIALDRRIRKLLRDETMPAIPPHRHPLPWPLW</sequence>
<dbReference type="OrthoDB" id="3423180at2"/>
<dbReference type="InterPro" id="IPR022292">
    <property type="entry name" value="CHP03843"/>
</dbReference>
<dbReference type="AlphaFoldDB" id="A0A2Y8ZRM1"/>
<dbReference type="RefSeq" id="WP_109684603.1">
    <property type="nucleotide sequence ID" value="NZ_QGDN01000001.1"/>
</dbReference>
<evidence type="ECO:0000313" key="2">
    <source>
        <dbReference type="Proteomes" id="UP000250028"/>
    </source>
</evidence>
<protein>
    <recommendedName>
        <fullName evidence="3">PI3K/PI4K catalytic domain-containing protein</fullName>
    </recommendedName>
</protein>
<reference evidence="2" key="1">
    <citation type="submission" date="2016-10" db="EMBL/GenBank/DDBJ databases">
        <authorList>
            <person name="Varghese N."/>
            <person name="Submissions S."/>
        </authorList>
    </citation>
    <scope>NUCLEOTIDE SEQUENCE [LARGE SCALE GENOMIC DNA]</scope>
    <source>
        <strain evidence="2">DSM 22951</strain>
    </source>
</reference>
<gene>
    <name evidence="1" type="ORF">SAMN04489750_1275</name>
</gene>
<evidence type="ECO:0008006" key="3">
    <source>
        <dbReference type="Google" id="ProtNLM"/>
    </source>
</evidence>
<proteinExistence type="predicted"/>
<dbReference type="Proteomes" id="UP000250028">
    <property type="component" value="Unassembled WGS sequence"/>
</dbReference>
<dbReference type="EMBL" id="UESZ01000001">
    <property type="protein sequence ID" value="SSA33978.1"/>
    <property type="molecule type" value="Genomic_DNA"/>
</dbReference>